<dbReference type="Pfam" id="PF00395">
    <property type="entry name" value="SLH"/>
    <property type="match status" value="2"/>
</dbReference>
<feature type="domain" description="SLH" evidence="3">
    <location>
        <begin position="91"/>
        <end position="154"/>
    </location>
</feature>
<dbReference type="PROSITE" id="PS51272">
    <property type="entry name" value="SLH"/>
    <property type="match status" value="2"/>
</dbReference>
<protein>
    <submittedName>
        <fullName evidence="4">S-layer homology domain-containing protein</fullName>
    </submittedName>
</protein>
<organism evidence="4 5">
    <name type="scientific">Sinanaerobacter chloroacetimidivorans</name>
    <dbReference type="NCBI Taxonomy" id="2818044"/>
    <lineage>
        <taxon>Bacteria</taxon>
        <taxon>Bacillati</taxon>
        <taxon>Bacillota</taxon>
        <taxon>Clostridia</taxon>
        <taxon>Peptostreptococcales</taxon>
        <taxon>Anaerovoracaceae</taxon>
        <taxon>Sinanaerobacter</taxon>
    </lineage>
</organism>
<dbReference type="PANTHER" id="PTHR43308">
    <property type="entry name" value="OUTER MEMBRANE PROTEIN ALPHA-RELATED"/>
    <property type="match status" value="1"/>
</dbReference>
<comment type="caution">
    <text evidence="4">The sequence shown here is derived from an EMBL/GenBank/DDBJ whole genome shotgun (WGS) entry which is preliminary data.</text>
</comment>
<evidence type="ECO:0000259" key="3">
    <source>
        <dbReference type="PROSITE" id="PS51272"/>
    </source>
</evidence>
<evidence type="ECO:0000256" key="2">
    <source>
        <dbReference type="SAM" id="MobiDB-lite"/>
    </source>
</evidence>
<feature type="compositionally biased region" description="Polar residues" evidence="2">
    <location>
        <begin position="223"/>
        <end position="238"/>
    </location>
</feature>
<dbReference type="EMBL" id="JAGSND010000011">
    <property type="protein sequence ID" value="MBR0599190.1"/>
    <property type="molecule type" value="Genomic_DNA"/>
</dbReference>
<sequence length="412" mass="44610">MKKILVLLLIIIFGLAVTFPTFADFEENQRLPADTAGSLYEEAVKTLIGKGVVSCYEDGTFRPEKTLNRAEACLLIVKCINPSESAIRAEKNDYFNDLNGYGWAEEYIDHALEKGIVKGYGNGSFRPGSPVTYYELSAMLVNALGYQESELQGSWPRNYLDKAFELGAFQGIAEDLSGFDSGQAVTRGNAALMAEAAVRSLEGTEAAKEHDSKSSSGAEAPSDSESPSNLPKESQSAGKLSDFSGRAFGMILGISKVLNTDGDQVQQIEFLMGKDTFHLNTDGKNTISNPISFDGSIYCLKMSNGIVNDADTDGRKLKAKRYAELTGGWKEVEGRENKIITVAGSGDKITVMKDAIFYIAVFDGNNIEEYKSGVLADITGGSLIRAYDITDDSADNADIVVIVKSKDKSKLM</sequence>
<proteinExistence type="predicted"/>
<dbReference type="InterPro" id="IPR001119">
    <property type="entry name" value="SLH_dom"/>
</dbReference>
<dbReference type="RefSeq" id="WP_227019324.1">
    <property type="nucleotide sequence ID" value="NZ_JAGSND010000011.1"/>
</dbReference>
<feature type="domain" description="SLH" evidence="3">
    <location>
        <begin position="27"/>
        <end position="90"/>
    </location>
</feature>
<dbReference type="Proteomes" id="UP000675664">
    <property type="component" value="Unassembled WGS sequence"/>
</dbReference>
<name>A0A8J7W4S4_9FIRM</name>
<dbReference type="AlphaFoldDB" id="A0A8J7W4S4"/>
<keyword evidence="5" id="KW-1185">Reference proteome</keyword>
<dbReference type="PANTHER" id="PTHR43308:SF5">
    <property type="entry name" value="S-LAYER PROTEIN _ PEPTIDOGLYCAN ENDO-BETA-N-ACETYLGLUCOSAMINIDASE"/>
    <property type="match status" value="1"/>
</dbReference>
<evidence type="ECO:0000313" key="5">
    <source>
        <dbReference type="Proteomes" id="UP000675664"/>
    </source>
</evidence>
<reference evidence="4" key="2">
    <citation type="submission" date="2021-04" db="EMBL/GenBank/DDBJ databases">
        <authorList>
            <person name="Liu J."/>
        </authorList>
    </citation>
    <scope>NUCLEOTIDE SEQUENCE</scope>
    <source>
        <strain evidence="4">BAD-6</strain>
    </source>
</reference>
<gene>
    <name evidence="4" type="ORF">KCX82_14970</name>
</gene>
<accession>A0A8J7W4S4</accession>
<evidence type="ECO:0000256" key="1">
    <source>
        <dbReference type="ARBA" id="ARBA00022737"/>
    </source>
</evidence>
<evidence type="ECO:0000313" key="4">
    <source>
        <dbReference type="EMBL" id="MBR0599190.1"/>
    </source>
</evidence>
<dbReference type="InterPro" id="IPR051465">
    <property type="entry name" value="Cell_Envelope_Struct_Comp"/>
</dbReference>
<feature type="region of interest" description="Disordered" evidence="2">
    <location>
        <begin position="202"/>
        <end position="239"/>
    </location>
</feature>
<reference evidence="4" key="1">
    <citation type="submission" date="2021-04" db="EMBL/GenBank/DDBJ databases">
        <title>Sinoanaerobacter chloroacetimidivorans sp. nov., an obligate anaerobic bacterium isolated from anaerobic sludge.</title>
        <authorList>
            <person name="Bao Y."/>
        </authorList>
    </citation>
    <scope>NUCLEOTIDE SEQUENCE</scope>
    <source>
        <strain evidence="4">BAD-6</strain>
    </source>
</reference>
<keyword evidence="1" id="KW-0677">Repeat</keyword>